<keyword evidence="3" id="KW-1185">Reference proteome</keyword>
<dbReference type="RefSeq" id="XP_040640219.1">
    <property type="nucleotide sequence ID" value="XM_040778856.1"/>
</dbReference>
<evidence type="ECO:0000256" key="1">
    <source>
        <dbReference type="SAM" id="MobiDB-lite"/>
    </source>
</evidence>
<dbReference type="HOGENOM" id="CLU_1643337_0_0_1"/>
<accession>A0A017SIH5</accession>
<name>A0A017SIH5_ASPRC</name>
<dbReference type="EMBL" id="KK088418">
    <property type="protein sequence ID" value="EYE96531.1"/>
    <property type="molecule type" value="Genomic_DNA"/>
</dbReference>
<organism evidence="2 3">
    <name type="scientific">Aspergillus ruber (strain CBS 135680)</name>
    <dbReference type="NCBI Taxonomy" id="1388766"/>
    <lineage>
        <taxon>Eukaryota</taxon>
        <taxon>Fungi</taxon>
        <taxon>Dikarya</taxon>
        <taxon>Ascomycota</taxon>
        <taxon>Pezizomycotina</taxon>
        <taxon>Eurotiomycetes</taxon>
        <taxon>Eurotiomycetidae</taxon>
        <taxon>Eurotiales</taxon>
        <taxon>Aspergillaceae</taxon>
        <taxon>Aspergillus</taxon>
        <taxon>Aspergillus subgen. Aspergillus</taxon>
    </lineage>
</organism>
<feature type="region of interest" description="Disordered" evidence="1">
    <location>
        <begin position="25"/>
        <end position="46"/>
    </location>
</feature>
<dbReference type="AlphaFoldDB" id="A0A017SIH5"/>
<proteinExistence type="predicted"/>
<evidence type="ECO:0000313" key="3">
    <source>
        <dbReference type="Proteomes" id="UP000019804"/>
    </source>
</evidence>
<gene>
    <name evidence="2" type="ORF">EURHEDRAFT_376462</name>
</gene>
<sequence>MGLMRTAWIEHPELHLPLIDRGEGETAQKALRPGSGAEGRTRMRSETGVGVGSIRIGSFPSLDSDLSIVLPVAYLFKTIVTAMTQELSRKISRDHDFINTHVLSLGHSFKMIIGAGAGHEAVPSPSGGSRPWLMQPRIQQAHSPISPSCSMVAWQHGRTRQ</sequence>
<reference evidence="3" key="1">
    <citation type="journal article" date="2014" name="Nat. Commun.">
        <title>Genomic adaptations of the halophilic Dead Sea filamentous fungus Eurotium rubrum.</title>
        <authorList>
            <person name="Kis-Papo T."/>
            <person name="Weig A.R."/>
            <person name="Riley R."/>
            <person name="Persoh D."/>
            <person name="Salamov A."/>
            <person name="Sun H."/>
            <person name="Lipzen A."/>
            <person name="Wasser S.P."/>
            <person name="Rambold G."/>
            <person name="Grigoriev I.V."/>
            <person name="Nevo E."/>
        </authorList>
    </citation>
    <scope>NUCLEOTIDE SEQUENCE [LARGE SCALE GENOMIC DNA]</scope>
    <source>
        <strain evidence="3">CBS 135680</strain>
    </source>
</reference>
<dbReference type="Proteomes" id="UP000019804">
    <property type="component" value="Unassembled WGS sequence"/>
</dbReference>
<protein>
    <submittedName>
        <fullName evidence="2">Uncharacterized protein</fullName>
    </submittedName>
</protein>
<dbReference type="STRING" id="1388766.A0A017SIH5"/>
<dbReference type="GeneID" id="63693980"/>
<dbReference type="OrthoDB" id="5334845at2759"/>
<evidence type="ECO:0000313" key="2">
    <source>
        <dbReference type="EMBL" id="EYE96531.1"/>
    </source>
</evidence>